<proteinExistence type="predicted"/>
<dbReference type="Pfam" id="PF07727">
    <property type="entry name" value="RVT_2"/>
    <property type="match status" value="1"/>
</dbReference>
<sequence length="93" mass="10543">MQALEQSGKKAVGCRWVFAIKVEPNDIVDFLKARLVAKGYTQVYGLDYGDTFSLVAKIATIRLLLAMNTIRHWPLHQLDIKNAFLHGDLDEEI</sequence>
<evidence type="ECO:0000313" key="3">
    <source>
        <dbReference type="Proteomes" id="UP000257109"/>
    </source>
</evidence>
<dbReference type="OrthoDB" id="1429026at2759"/>
<feature type="non-terminal residue" evidence="2">
    <location>
        <position position="1"/>
    </location>
</feature>
<comment type="caution">
    <text evidence="2">The sequence shown here is derived from an EMBL/GenBank/DDBJ whole genome shotgun (WGS) entry which is preliminary data.</text>
</comment>
<reference evidence="2" key="1">
    <citation type="submission" date="2018-05" db="EMBL/GenBank/DDBJ databases">
        <title>Draft genome of Mucuna pruriens seed.</title>
        <authorList>
            <person name="Nnadi N.E."/>
            <person name="Vos R."/>
            <person name="Hasami M.H."/>
            <person name="Devisetty U.K."/>
            <person name="Aguiy J.C."/>
        </authorList>
    </citation>
    <scope>NUCLEOTIDE SEQUENCE [LARGE SCALE GENOMIC DNA]</scope>
    <source>
        <strain evidence="2">JCA_2017</strain>
    </source>
</reference>
<protein>
    <recommendedName>
        <fullName evidence="1">Reverse transcriptase Ty1/copia-type domain-containing protein</fullName>
    </recommendedName>
</protein>
<accession>A0A371FHC2</accession>
<name>A0A371FHC2_MUCPR</name>
<dbReference type="AlphaFoldDB" id="A0A371FHC2"/>
<feature type="domain" description="Reverse transcriptase Ty1/copia-type" evidence="1">
    <location>
        <begin position="7"/>
        <end position="93"/>
    </location>
</feature>
<gene>
    <name evidence="2" type="ORF">CR513_42346</name>
</gene>
<organism evidence="2 3">
    <name type="scientific">Mucuna pruriens</name>
    <name type="common">Velvet bean</name>
    <name type="synonym">Dolichos pruriens</name>
    <dbReference type="NCBI Taxonomy" id="157652"/>
    <lineage>
        <taxon>Eukaryota</taxon>
        <taxon>Viridiplantae</taxon>
        <taxon>Streptophyta</taxon>
        <taxon>Embryophyta</taxon>
        <taxon>Tracheophyta</taxon>
        <taxon>Spermatophyta</taxon>
        <taxon>Magnoliopsida</taxon>
        <taxon>eudicotyledons</taxon>
        <taxon>Gunneridae</taxon>
        <taxon>Pentapetalae</taxon>
        <taxon>rosids</taxon>
        <taxon>fabids</taxon>
        <taxon>Fabales</taxon>
        <taxon>Fabaceae</taxon>
        <taxon>Papilionoideae</taxon>
        <taxon>50 kb inversion clade</taxon>
        <taxon>NPAAA clade</taxon>
        <taxon>indigoferoid/millettioid clade</taxon>
        <taxon>Phaseoleae</taxon>
        <taxon>Mucuna</taxon>
    </lineage>
</organism>
<dbReference type="EMBL" id="QJKJ01009149">
    <property type="protein sequence ID" value="RDX77513.1"/>
    <property type="molecule type" value="Genomic_DNA"/>
</dbReference>
<dbReference type="STRING" id="157652.A0A371FHC2"/>
<keyword evidence="3" id="KW-1185">Reference proteome</keyword>
<evidence type="ECO:0000259" key="1">
    <source>
        <dbReference type="Pfam" id="PF07727"/>
    </source>
</evidence>
<dbReference type="Proteomes" id="UP000257109">
    <property type="component" value="Unassembled WGS sequence"/>
</dbReference>
<dbReference type="InterPro" id="IPR013103">
    <property type="entry name" value="RVT_2"/>
</dbReference>
<evidence type="ECO:0000313" key="2">
    <source>
        <dbReference type="EMBL" id="RDX77513.1"/>
    </source>
</evidence>